<dbReference type="Proteomes" id="UP001176941">
    <property type="component" value="Chromosome 27"/>
</dbReference>
<protein>
    <submittedName>
        <fullName evidence="1">Uncharacterized protein</fullName>
    </submittedName>
</protein>
<proteinExistence type="predicted"/>
<evidence type="ECO:0000313" key="1">
    <source>
        <dbReference type="EMBL" id="CAI9168065.1"/>
    </source>
</evidence>
<organism evidence="1 2">
    <name type="scientific">Rangifer tarandus platyrhynchus</name>
    <name type="common">Svalbard reindeer</name>
    <dbReference type="NCBI Taxonomy" id="3082113"/>
    <lineage>
        <taxon>Eukaryota</taxon>
        <taxon>Metazoa</taxon>
        <taxon>Chordata</taxon>
        <taxon>Craniata</taxon>
        <taxon>Vertebrata</taxon>
        <taxon>Euteleostomi</taxon>
        <taxon>Mammalia</taxon>
        <taxon>Eutheria</taxon>
        <taxon>Laurasiatheria</taxon>
        <taxon>Artiodactyla</taxon>
        <taxon>Ruminantia</taxon>
        <taxon>Pecora</taxon>
        <taxon>Cervidae</taxon>
        <taxon>Odocoileinae</taxon>
        <taxon>Rangifer</taxon>
    </lineage>
</organism>
<name>A0ABN8Z3Q6_RANTA</name>
<evidence type="ECO:0000313" key="2">
    <source>
        <dbReference type="Proteomes" id="UP001176941"/>
    </source>
</evidence>
<reference evidence="1" key="1">
    <citation type="submission" date="2023-04" db="EMBL/GenBank/DDBJ databases">
        <authorList>
            <consortium name="ELIXIR-Norway"/>
        </authorList>
    </citation>
    <scope>NUCLEOTIDE SEQUENCE [LARGE SCALE GENOMIC DNA]</scope>
</reference>
<sequence length="134" mass="15325">MVSLDYQGLGLRTLKIVKLPPRPLPHASIPLFIKVLVLPLPQELTEHCSFQKPHMHRFQVTQKALLPFQERIKNTLLLCPFLPCNSCLFVWIPNPRNHAVGMDNTVCKPLGNCHDADFRLFCIKCKINVFINNA</sequence>
<gene>
    <name evidence="1" type="ORF">MRATA1EN1_LOCUS17027</name>
</gene>
<accession>A0ABN8Z3Q6</accession>
<dbReference type="EMBL" id="OX459963">
    <property type="protein sequence ID" value="CAI9168065.1"/>
    <property type="molecule type" value="Genomic_DNA"/>
</dbReference>
<keyword evidence="2" id="KW-1185">Reference proteome</keyword>